<feature type="compositionally biased region" description="Basic residues" evidence="7">
    <location>
        <begin position="1"/>
        <end position="11"/>
    </location>
</feature>
<comment type="subcellular location">
    <subcellularLocation>
        <location evidence="1">Nucleus</location>
    </subcellularLocation>
</comment>
<keyword evidence="6" id="KW-0539">Nucleus</keyword>
<dbReference type="Pfam" id="PF04084">
    <property type="entry name" value="RecA-like_ORC2"/>
    <property type="match status" value="1"/>
</dbReference>
<organism evidence="10 11">
    <name type="scientific">Sporisorium graminicola</name>
    <dbReference type="NCBI Taxonomy" id="280036"/>
    <lineage>
        <taxon>Eukaryota</taxon>
        <taxon>Fungi</taxon>
        <taxon>Dikarya</taxon>
        <taxon>Basidiomycota</taxon>
        <taxon>Ustilaginomycotina</taxon>
        <taxon>Ustilaginomycetes</taxon>
        <taxon>Ustilaginales</taxon>
        <taxon>Ustilaginaceae</taxon>
        <taxon>Sporisorium</taxon>
    </lineage>
</organism>
<dbReference type="GeneID" id="40728092"/>
<dbReference type="PRINTS" id="PR00930">
    <property type="entry name" value="HIGHMOBLTYIY"/>
</dbReference>
<dbReference type="PANTHER" id="PTHR14052:SF0">
    <property type="entry name" value="ORIGIN RECOGNITION COMPLEX SUBUNIT 2"/>
    <property type="match status" value="1"/>
</dbReference>
<protein>
    <recommendedName>
        <fullName evidence="12">Origin recognition complex subunit 2</fullName>
    </recommendedName>
</protein>
<evidence type="ECO:0000256" key="3">
    <source>
        <dbReference type="ARBA" id="ARBA00022705"/>
    </source>
</evidence>
<feature type="compositionally biased region" description="Acidic residues" evidence="7">
    <location>
        <begin position="217"/>
        <end position="229"/>
    </location>
</feature>
<keyword evidence="5" id="KW-0238">DNA-binding</keyword>
<evidence type="ECO:0008006" key="12">
    <source>
        <dbReference type="Google" id="ProtNLM"/>
    </source>
</evidence>
<dbReference type="PANTHER" id="PTHR14052">
    <property type="entry name" value="ORIGIN RECOGNITION COMPLEX SUBUNIT 2"/>
    <property type="match status" value="1"/>
</dbReference>
<name>A0A4U7KPA7_9BASI</name>
<evidence type="ECO:0000313" key="10">
    <source>
        <dbReference type="EMBL" id="TKY85657.1"/>
    </source>
</evidence>
<evidence type="ECO:0000313" key="11">
    <source>
        <dbReference type="Proteomes" id="UP000306050"/>
    </source>
</evidence>
<feature type="compositionally biased region" description="Polar residues" evidence="7">
    <location>
        <begin position="384"/>
        <end position="401"/>
    </location>
</feature>
<proteinExistence type="inferred from homology"/>
<dbReference type="OrthoDB" id="346673at2759"/>
<dbReference type="GO" id="GO:0006355">
    <property type="term" value="P:regulation of DNA-templated transcription"/>
    <property type="evidence" value="ECO:0007669"/>
    <property type="project" value="InterPro"/>
</dbReference>
<accession>A0A4U7KPA7</accession>
<dbReference type="GO" id="GO:0005664">
    <property type="term" value="C:nuclear origin of replication recognition complex"/>
    <property type="evidence" value="ECO:0007669"/>
    <property type="project" value="TreeGrafter"/>
</dbReference>
<reference evidence="10 11" key="1">
    <citation type="submission" date="2019-05" db="EMBL/GenBank/DDBJ databases">
        <title>Sporisorium graminicola CBS 10092 draft sequencing and annotation.</title>
        <authorList>
            <person name="Solano-Gonzalez S."/>
            <person name="Caddick M.X."/>
            <person name="Darby A."/>
        </authorList>
    </citation>
    <scope>NUCLEOTIDE SEQUENCE [LARGE SCALE GENOMIC DNA]</scope>
    <source>
        <strain evidence="10 11">CBS 10092</strain>
    </source>
</reference>
<feature type="compositionally biased region" description="Acidic residues" evidence="7">
    <location>
        <begin position="16"/>
        <end position="26"/>
    </location>
</feature>
<dbReference type="GO" id="GO:0003688">
    <property type="term" value="F:DNA replication origin binding"/>
    <property type="evidence" value="ECO:0007669"/>
    <property type="project" value="TreeGrafter"/>
</dbReference>
<dbReference type="KEGG" id="sgra:EX895_005197"/>
<dbReference type="InterPro" id="IPR056773">
    <property type="entry name" value="WHD_ORC2"/>
</dbReference>
<evidence type="ECO:0000259" key="9">
    <source>
        <dbReference type="Pfam" id="PF24882"/>
    </source>
</evidence>
<feature type="region of interest" description="Disordered" evidence="7">
    <location>
        <begin position="382"/>
        <end position="401"/>
    </location>
</feature>
<gene>
    <name evidence="10" type="ORF">EX895_005197</name>
</gene>
<evidence type="ECO:0000256" key="5">
    <source>
        <dbReference type="ARBA" id="ARBA00023125"/>
    </source>
</evidence>
<dbReference type="Pfam" id="PF24882">
    <property type="entry name" value="WHD_ORC2"/>
    <property type="match status" value="1"/>
</dbReference>
<dbReference type="InterPro" id="IPR017956">
    <property type="entry name" value="AT_hook_DNA-bd_motif"/>
</dbReference>
<dbReference type="InterPro" id="IPR007220">
    <property type="entry name" value="ORC2"/>
</dbReference>
<dbReference type="PRINTS" id="PR00929">
    <property type="entry name" value="ATHOOK"/>
</dbReference>
<feature type="compositionally biased region" description="Basic and acidic residues" evidence="7">
    <location>
        <begin position="266"/>
        <end position="277"/>
    </location>
</feature>
<evidence type="ECO:0000256" key="4">
    <source>
        <dbReference type="ARBA" id="ARBA00022737"/>
    </source>
</evidence>
<feature type="domain" description="Origin recognition complex subunit 2 RecA-like" evidence="8">
    <location>
        <begin position="489"/>
        <end position="660"/>
    </location>
</feature>
<sequence>MAQQPAKRRKVAAQELDVEGDDDWQSDELSSLGGSDDDQDSDSGSNSGSDDDDDDEDDVIDMLKEPHSKTKGKGKQRATPSSTGIEVVIPLAGPGQEAPPKRGRGRPKSEPAAKEPKKRGRPRKYAPGEKRPRRSRRKLNEDGSFKKRGRPKKVVDPEAVLMKVPKRRGRPPKPEGEKAAEGKDGSKRKRKREFDLLAGLDLEFDDENGAGIVPGTGDDDDDDEWQDENDSPRKQDDILARLRRRILYRQQDAELADFVESLGPDGESKPRPLKIEDNGATGLGTEERLDEGPRPRLPQRDDWPVSDVPSSEKRKERQPFEPAASDRDVQGNDGMSALAEAAASAAAETDEQARLANKPKGRPVGSKNRRPDWENNPLLAATRAHTSAGRSTTNGVDHSSSLSMYGAPSAAATSATAAPNGSSLVKPTSSDAYFLFNTSKRARGLAGMGIGTSSSLISSKLPALDARNLERVVAQHTRTGASISDVATRMYRHLLPVYLAQLLAGYSIIFHGVGSKTKLLTELVAKRIEAEGDAVGVVAQGAMKGFKVEDMLAEVERAVGLGPLTLSANAAARVGDENGQAATVVPTLTAARAERIVRRFSRADVAGPTKLFLILETVDAPGMQSLRFKSVLETLAKSSNIHIMATTEHVNSGFIASTTGQHASAAAEADAERNGGALDYDASSVVDGEADPASRTSGRLCWIWQNMSTFAPSLDEMLIMRSNPAFASWMPALPPSLDLIGSAASLSSRHTQPVGSAPATNGADGSGVAFYNGLQVSDTFRTVSEASAISILKSVTTKARALFNLLAKQSLAGSSNSTSNGDAGGGVGGVAYADLLNRAKRSFLVSNEADFKSLLIEFKDHHLCHISKQGVISIGLADAKVLQAVLDKLKSI</sequence>
<dbReference type="EMBL" id="SRRM01000019">
    <property type="protein sequence ID" value="TKY85657.1"/>
    <property type="molecule type" value="Genomic_DNA"/>
</dbReference>
<feature type="compositionally biased region" description="Basic and acidic residues" evidence="7">
    <location>
        <begin position="172"/>
        <end position="185"/>
    </location>
</feature>
<feature type="region of interest" description="Disordered" evidence="7">
    <location>
        <begin position="257"/>
        <end position="377"/>
    </location>
</feature>
<evidence type="ECO:0000259" key="8">
    <source>
        <dbReference type="Pfam" id="PF04084"/>
    </source>
</evidence>
<dbReference type="AlphaFoldDB" id="A0A4U7KPA7"/>
<feature type="compositionally biased region" description="Basic and acidic residues" evidence="7">
    <location>
        <begin position="285"/>
        <end position="303"/>
    </location>
</feature>
<feature type="compositionally biased region" description="Basic and acidic residues" evidence="7">
    <location>
        <begin position="310"/>
        <end position="330"/>
    </location>
</feature>
<dbReference type="RefSeq" id="XP_029737642.1">
    <property type="nucleotide sequence ID" value="XM_029885790.1"/>
</dbReference>
<feature type="region of interest" description="Disordered" evidence="7">
    <location>
        <begin position="1"/>
        <end position="238"/>
    </location>
</feature>
<keyword evidence="11" id="KW-1185">Reference proteome</keyword>
<dbReference type="GO" id="GO:0006260">
    <property type="term" value="P:DNA replication"/>
    <property type="evidence" value="ECO:0007669"/>
    <property type="project" value="UniProtKB-KW"/>
</dbReference>
<keyword evidence="3" id="KW-0235">DNA replication</keyword>
<dbReference type="InterPro" id="IPR000116">
    <property type="entry name" value="HMGA"/>
</dbReference>
<dbReference type="GO" id="GO:0000785">
    <property type="term" value="C:chromatin"/>
    <property type="evidence" value="ECO:0007669"/>
    <property type="project" value="InterPro"/>
</dbReference>
<evidence type="ECO:0000256" key="6">
    <source>
        <dbReference type="ARBA" id="ARBA00023242"/>
    </source>
</evidence>
<evidence type="ECO:0000256" key="1">
    <source>
        <dbReference type="ARBA" id="ARBA00004123"/>
    </source>
</evidence>
<comment type="similarity">
    <text evidence="2">Belongs to the ORC2 family.</text>
</comment>
<comment type="caution">
    <text evidence="10">The sequence shown here is derived from an EMBL/GenBank/DDBJ whole genome shotgun (WGS) entry which is preliminary data.</text>
</comment>
<feature type="domain" description="Origin recognition complex subunit 2 winged-helix" evidence="9">
    <location>
        <begin position="824"/>
        <end position="870"/>
    </location>
</feature>
<dbReference type="InterPro" id="IPR056772">
    <property type="entry name" value="RecA-like_ORC2"/>
</dbReference>
<feature type="compositionally biased region" description="Acidic residues" evidence="7">
    <location>
        <begin position="49"/>
        <end position="60"/>
    </location>
</feature>
<feature type="compositionally biased region" description="Low complexity" evidence="7">
    <location>
        <begin position="336"/>
        <end position="347"/>
    </location>
</feature>
<dbReference type="Proteomes" id="UP000306050">
    <property type="component" value="Chromosome SGRAM_6"/>
</dbReference>
<dbReference type="SMART" id="SM00384">
    <property type="entry name" value="AT_hook"/>
    <property type="match status" value="4"/>
</dbReference>
<evidence type="ECO:0000256" key="7">
    <source>
        <dbReference type="SAM" id="MobiDB-lite"/>
    </source>
</evidence>
<keyword evidence="4" id="KW-0677">Repeat</keyword>
<evidence type="ECO:0000256" key="2">
    <source>
        <dbReference type="ARBA" id="ARBA00007421"/>
    </source>
</evidence>